<evidence type="ECO:0000313" key="2">
    <source>
        <dbReference type="Proteomes" id="UP000615326"/>
    </source>
</evidence>
<proteinExistence type="predicted"/>
<dbReference type="InterPro" id="IPR045372">
    <property type="entry name" value="YidB"/>
</dbReference>
<sequence>MADKTRDNFGGALNKIADTLTRAHGDNSGLASAVVEYLGKEGSPGIPVVRGRAKEAGLEGLLEFWRRAPSHTSLEDTLVTALISEEQIEHFSAETGLSRAATVKGLGDILPNLVYKNALRERGQRS</sequence>
<gene>
    <name evidence="1" type="ORF">GOB84_08005</name>
</gene>
<comment type="caution">
    <text evidence="1">The sequence shown here is derived from an EMBL/GenBank/DDBJ whole genome shotgun (WGS) entry which is preliminary data.</text>
</comment>
<dbReference type="Proteomes" id="UP000615326">
    <property type="component" value="Unassembled WGS sequence"/>
</dbReference>
<accession>A0ABX0KDF1</accession>
<reference evidence="1 2" key="1">
    <citation type="journal article" date="2020" name="Int. J. Syst. Evol. Microbiol.">
        <title>Novel acetic acid bacteria from cider fermentations: Acetobacter conturbans sp. nov. and Acetobacter fallax sp. nov.</title>
        <authorList>
            <person name="Sombolestani A.S."/>
            <person name="Cleenwerck I."/>
            <person name="Cnockaert M."/>
            <person name="Borremans W."/>
            <person name="Wieme A.D."/>
            <person name="De Vuyst L."/>
            <person name="Vandamme P."/>
        </authorList>
    </citation>
    <scope>NUCLEOTIDE SEQUENCE [LARGE SCALE GENOMIC DNA]</scope>
    <source>
        <strain evidence="1 2">LMG 1637</strain>
    </source>
</reference>
<name>A0ABX0KDF1_9PROT</name>
<evidence type="ECO:0000313" key="1">
    <source>
        <dbReference type="EMBL" id="NHO32505.1"/>
    </source>
</evidence>
<dbReference type="EMBL" id="WOSW01000011">
    <property type="protein sequence ID" value="NHO32505.1"/>
    <property type="molecule type" value="Genomic_DNA"/>
</dbReference>
<organism evidence="1 2">
    <name type="scientific">Acetobacter fallax</name>
    <dbReference type="NCBI Taxonomy" id="1737473"/>
    <lineage>
        <taxon>Bacteria</taxon>
        <taxon>Pseudomonadati</taxon>
        <taxon>Pseudomonadota</taxon>
        <taxon>Alphaproteobacteria</taxon>
        <taxon>Acetobacterales</taxon>
        <taxon>Acetobacteraceae</taxon>
        <taxon>Acetobacter</taxon>
    </lineage>
</organism>
<dbReference type="Pfam" id="PF20159">
    <property type="entry name" value="YidB"/>
    <property type="match status" value="1"/>
</dbReference>
<dbReference type="Gene3D" id="1.10.10.690">
    <property type="entry name" value="YidB-like"/>
    <property type="match status" value="1"/>
</dbReference>
<dbReference type="RefSeq" id="WP_173577032.1">
    <property type="nucleotide sequence ID" value="NZ_WOSW01000011.1"/>
</dbReference>
<dbReference type="InterPro" id="IPR027405">
    <property type="entry name" value="YidB-like"/>
</dbReference>
<keyword evidence="2" id="KW-1185">Reference proteome</keyword>
<dbReference type="SUPFAM" id="SSF140804">
    <property type="entry name" value="YidB-like"/>
    <property type="match status" value="1"/>
</dbReference>
<protein>
    <submittedName>
        <fullName evidence="1">Uncharacterized protein</fullName>
    </submittedName>
</protein>